<protein>
    <submittedName>
        <fullName evidence="1">Uncharacterized protein</fullName>
    </submittedName>
</protein>
<gene>
    <name evidence="1" type="ORF">ADK34_35250</name>
</gene>
<evidence type="ECO:0000313" key="2">
    <source>
        <dbReference type="Proteomes" id="UP000037023"/>
    </source>
</evidence>
<name>A0A0L8JB35_STRVR</name>
<dbReference type="SUPFAM" id="SSF53649">
    <property type="entry name" value="Alkaline phosphatase-like"/>
    <property type="match status" value="1"/>
</dbReference>
<comment type="caution">
    <text evidence="1">The sequence shown here is derived from an EMBL/GenBank/DDBJ whole genome shotgun (WGS) entry which is preliminary data.</text>
</comment>
<accession>A0A0L8JB35</accession>
<dbReference type="InterPro" id="IPR017850">
    <property type="entry name" value="Alkaline_phosphatase_core_sf"/>
</dbReference>
<organism evidence="1 2">
    <name type="scientific">Streptomyces viridochromogenes</name>
    <dbReference type="NCBI Taxonomy" id="1938"/>
    <lineage>
        <taxon>Bacteria</taxon>
        <taxon>Bacillati</taxon>
        <taxon>Actinomycetota</taxon>
        <taxon>Actinomycetes</taxon>
        <taxon>Kitasatosporales</taxon>
        <taxon>Streptomycetaceae</taxon>
        <taxon>Streptomyces</taxon>
    </lineage>
</organism>
<dbReference type="Gene3D" id="3.30.1120.10">
    <property type="match status" value="1"/>
</dbReference>
<dbReference type="Proteomes" id="UP000037023">
    <property type="component" value="Unassembled WGS sequence"/>
</dbReference>
<proteinExistence type="predicted"/>
<dbReference type="AlphaFoldDB" id="A0A0L8JB35"/>
<sequence length="134" mass="14955">MARTFDDGTAPTRHRTQHYEMFGHGAIDHDGWRAVCPWPDPDFDFDFAEAGRPFGAPIAMAGLDDLDAHRWELYPVDQDVAETRNLAQAHHSNLIETVALRYMETGKYGVMPIDGSGVLRYLCRPAGQEHLSGG</sequence>
<reference evidence="1 2" key="1">
    <citation type="submission" date="2015-06" db="EMBL/GenBank/DDBJ databases">
        <authorList>
            <person name="Hoefler B.C."/>
            <person name="Straight P.D."/>
        </authorList>
    </citation>
    <scope>NUCLEOTIDE SEQUENCE [LARGE SCALE GENOMIC DNA]</scope>
    <source>
        <strain evidence="1 2">NRRL 3427</strain>
    </source>
</reference>
<dbReference type="PATRIC" id="fig|1938.6.peg.7601"/>
<dbReference type="EMBL" id="LGUP01000392">
    <property type="protein sequence ID" value="KOG10734.1"/>
    <property type="molecule type" value="Genomic_DNA"/>
</dbReference>
<evidence type="ECO:0000313" key="1">
    <source>
        <dbReference type="EMBL" id="KOG10734.1"/>
    </source>
</evidence>